<feature type="domain" description="AB hydrolase-1" evidence="1">
    <location>
        <begin position="54"/>
        <end position="181"/>
    </location>
</feature>
<dbReference type="Pfam" id="PF00561">
    <property type="entry name" value="Abhydrolase_1"/>
    <property type="match status" value="1"/>
</dbReference>
<protein>
    <submittedName>
        <fullName evidence="2">Putative hydrolase</fullName>
        <ecNumber evidence="2">3.-.-.-</ecNumber>
    </submittedName>
</protein>
<evidence type="ECO:0000313" key="3">
    <source>
        <dbReference type="Proteomes" id="UP000076794"/>
    </source>
</evidence>
<dbReference type="InterPro" id="IPR050471">
    <property type="entry name" value="AB_hydrolase"/>
</dbReference>
<sequence length="303" mass="31852">MSSGGGLRPPDMTTDTRTLDVPGAVLTYDVHTPTEGGTHPPLFVLGSPMEASGFAQLVAELGDRTVLTYDPRGTDRSTLLDDGDVTVEHHAADLHAVAQAAGLGPLDVLGSSGGAVTALAWATDHPDEVRTFVAHEPPLTSMLPDRDLAVQAQADIVETYRRSGFGPAMAKFVQLVMTTEPIDQAYLDRPAPDPAQFGMPAEDDGRRDDLLLGKSLLTMPLWEPDLDRLRALTAAGDLRVLPAVGVTSPPGTLAARGAAALAAALGTPPAEFPGDHGGFMRNEWSPDNDPAEFAARLREVLAA</sequence>
<dbReference type="EMBL" id="CP014209">
    <property type="protein sequence ID" value="ANC31770.1"/>
    <property type="molecule type" value="Genomic_DNA"/>
</dbReference>
<dbReference type="PANTHER" id="PTHR43433">
    <property type="entry name" value="HYDROLASE, ALPHA/BETA FOLD FAMILY PROTEIN"/>
    <property type="match status" value="1"/>
</dbReference>
<dbReference type="STRING" id="1300344.I598_2230"/>
<dbReference type="InterPro" id="IPR000073">
    <property type="entry name" value="AB_hydrolase_1"/>
</dbReference>
<evidence type="ECO:0000259" key="1">
    <source>
        <dbReference type="Pfam" id="PF00561"/>
    </source>
</evidence>
<name>A0A161IME0_9MICO</name>
<proteinExistence type="predicted"/>
<dbReference type="Gene3D" id="3.40.50.1820">
    <property type="entry name" value="alpha/beta hydrolase"/>
    <property type="match status" value="1"/>
</dbReference>
<dbReference type="SUPFAM" id="SSF53474">
    <property type="entry name" value="alpha/beta-Hydrolases"/>
    <property type="match status" value="1"/>
</dbReference>
<reference evidence="2 3" key="1">
    <citation type="submission" date="2016-01" db="EMBL/GenBank/DDBJ databases">
        <title>Complete genome sequence of a soil Actinobacterium, Isoptericola dokdonensis DS-3.</title>
        <authorList>
            <person name="Kwon S.-K."/>
            <person name="Kim J.F."/>
        </authorList>
    </citation>
    <scope>NUCLEOTIDE SEQUENCE [LARGE SCALE GENOMIC DNA]</scope>
    <source>
        <strain evidence="2 3">DS-3</strain>
    </source>
</reference>
<organism evidence="2 3">
    <name type="scientific">Isoptericola dokdonensis DS-3</name>
    <dbReference type="NCBI Taxonomy" id="1300344"/>
    <lineage>
        <taxon>Bacteria</taxon>
        <taxon>Bacillati</taxon>
        <taxon>Actinomycetota</taxon>
        <taxon>Actinomycetes</taxon>
        <taxon>Micrococcales</taxon>
        <taxon>Promicromonosporaceae</taxon>
        <taxon>Isoptericola</taxon>
    </lineage>
</organism>
<keyword evidence="2" id="KW-0378">Hydrolase</keyword>
<dbReference type="PATRIC" id="fig|1300344.3.peg.2239"/>
<accession>A0A161IME0</accession>
<keyword evidence="3" id="KW-1185">Reference proteome</keyword>
<evidence type="ECO:0000313" key="2">
    <source>
        <dbReference type="EMBL" id="ANC31770.1"/>
    </source>
</evidence>
<dbReference type="KEGG" id="ido:I598_2230"/>
<dbReference type="InterPro" id="IPR029058">
    <property type="entry name" value="AB_hydrolase_fold"/>
</dbReference>
<dbReference type="EC" id="3.-.-.-" evidence="2"/>
<gene>
    <name evidence="2" type="ORF">I598_2230</name>
</gene>
<dbReference type="GO" id="GO:0016787">
    <property type="term" value="F:hydrolase activity"/>
    <property type="evidence" value="ECO:0007669"/>
    <property type="project" value="UniProtKB-KW"/>
</dbReference>
<dbReference type="PANTHER" id="PTHR43433:SF5">
    <property type="entry name" value="AB HYDROLASE-1 DOMAIN-CONTAINING PROTEIN"/>
    <property type="match status" value="1"/>
</dbReference>
<dbReference type="AlphaFoldDB" id="A0A161IME0"/>
<dbReference type="Proteomes" id="UP000076794">
    <property type="component" value="Chromosome"/>
</dbReference>